<accession>A0ABP8FSN2</accession>
<sequence length="274" mass="31530">MRPLLLLTLLLWAWPLVDASAQSLTELKEAYGKNSQELAEKCILKYKYVPEDSLDKVSAKMSRLVNAFVDAYCADTLSGFTPDAASKPFDEKYVVLQPRIRVCFVDRLDSAEIYGRHIPSNLPPQLYPHPGVYSSFLSANYYKFPEQVDCGEYNYSIQLSNKGRFTPLIADTDLVNTLNAFLKDTGVSDPYQKSAFLKKMLKLYRRGLVRDITGAGVVPLYYFNYAFFIDQVIFDKTMRHALIQFSFINQSRQAYYIRISNEWIRKVNRPCLQT</sequence>
<feature type="signal peptide" evidence="1">
    <location>
        <begin position="1"/>
        <end position="19"/>
    </location>
</feature>
<proteinExistence type="predicted"/>
<keyword evidence="1" id="KW-0732">Signal</keyword>
<dbReference type="Proteomes" id="UP001501207">
    <property type="component" value="Unassembled WGS sequence"/>
</dbReference>
<gene>
    <name evidence="2" type="ORF">GCM10023143_18340</name>
</gene>
<protein>
    <recommendedName>
        <fullName evidence="4">DUF3828 domain-containing protein</fullName>
    </recommendedName>
</protein>
<feature type="chain" id="PRO_5046261798" description="DUF3828 domain-containing protein" evidence="1">
    <location>
        <begin position="20"/>
        <end position="274"/>
    </location>
</feature>
<organism evidence="2 3">
    <name type="scientific">Compostibacter hankyongensis</name>
    <dbReference type="NCBI Taxonomy" id="1007089"/>
    <lineage>
        <taxon>Bacteria</taxon>
        <taxon>Pseudomonadati</taxon>
        <taxon>Bacteroidota</taxon>
        <taxon>Chitinophagia</taxon>
        <taxon>Chitinophagales</taxon>
        <taxon>Chitinophagaceae</taxon>
        <taxon>Compostibacter</taxon>
    </lineage>
</organism>
<dbReference type="EMBL" id="BAABFN010000004">
    <property type="protein sequence ID" value="GAA4310109.1"/>
    <property type="molecule type" value="Genomic_DNA"/>
</dbReference>
<comment type="caution">
    <text evidence="2">The sequence shown here is derived from an EMBL/GenBank/DDBJ whole genome shotgun (WGS) entry which is preliminary data.</text>
</comment>
<evidence type="ECO:0008006" key="4">
    <source>
        <dbReference type="Google" id="ProtNLM"/>
    </source>
</evidence>
<reference evidence="3" key="1">
    <citation type="journal article" date="2019" name="Int. J. Syst. Evol. Microbiol.">
        <title>The Global Catalogue of Microorganisms (GCM) 10K type strain sequencing project: providing services to taxonomists for standard genome sequencing and annotation.</title>
        <authorList>
            <consortium name="The Broad Institute Genomics Platform"/>
            <consortium name="The Broad Institute Genome Sequencing Center for Infectious Disease"/>
            <person name="Wu L."/>
            <person name="Ma J."/>
        </authorList>
    </citation>
    <scope>NUCLEOTIDE SEQUENCE [LARGE SCALE GENOMIC DNA]</scope>
    <source>
        <strain evidence="3">JCM 17664</strain>
    </source>
</reference>
<evidence type="ECO:0000256" key="1">
    <source>
        <dbReference type="SAM" id="SignalP"/>
    </source>
</evidence>
<keyword evidence="3" id="KW-1185">Reference proteome</keyword>
<name>A0ABP8FSN2_9BACT</name>
<evidence type="ECO:0000313" key="3">
    <source>
        <dbReference type="Proteomes" id="UP001501207"/>
    </source>
</evidence>
<evidence type="ECO:0000313" key="2">
    <source>
        <dbReference type="EMBL" id="GAA4310109.1"/>
    </source>
</evidence>